<feature type="transmembrane region" description="Helical" evidence="4">
    <location>
        <begin position="202"/>
        <end position="224"/>
    </location>
</feature>
<feature type="domain" description="Casein kinase substrate phosphoprotein PP28" evidence="5">
    <location>
        <begin position="623"/>
        <end position="708"/>
    </location>
</feature>
<feature type="transmembrane region" description="Helical" evidence="4">
    <location>
        <begin position="407"/>
        <end position="428"/>
    </location>
</feature>
<comment type="similarity">
    <text evidence="2">Belongs to the major facilitator superfamily. Monocarboxylate porter (TC 2.A.1.13) family.</text>
</comment>
<feature type="region of interest" description="Disordered" evidence="3">
    <location>
        <begin position="694"/>
        <end position="739"/>
    </location>
</feature>
<feature type="transmembrane region" description="Helical" evidence="4">
    <location>
        <begin position="236"/>
        <end position="256"/>
    </location>
</feature>
<dbReference type="Pfam" id="PF07690">
    <property type="entry name" value="MFS_1"/>
    <property type="match status" value="1"/>
</dbReference>
<dbReference type="EMBL" id="KZ824419">
    <property type="protein sequence ID" value="RAL06332.1"/>
    <property type="molecule type" value="Genomic_DNA"/>
</dbReference>
<keyword evidence="4" id="KW-0472">Membrane</keyword>
<evidence type="ECO:0000259" key="5">
    <source>
        <dbReference type="Pfam" id="PF10252"/>
    </source>
</evidence>
<dbReference type="InterPro" id="IPR050327">
    <property type="entry name" value="Proton-linked_MCT"/>
</dbReference>
<feature type="region of interest" description="Disordered" evidence="3">
    <location>
        <begin position="1"/>
        <end position="67"/>
    </location>
</feature>
<feature type="compositionally biased region" description="Basic and acidic residues" evidence="3">
    <location>
        <begin position="49"/>
        <end position="59"/>
    </location>
</feature>
<dbReference type="Pfam" id="PF10252">
    <property type="entry name" value="PP28"/>
    <property type="match status" value="1"/>
</dbReference>
<reference evidence="6 7" key="1">
    <citation type="submission" date="2018-02" db="EMBL/GenBank/DDBJ databases">
        <title>The genomes of Aspergillus section Nigri reveals drivers in fungal speciation.</title>
        <authorList>
            <consortium name="DOE Joint Genome Institute"/>
            <person name="Vesth T.C."/>
            <person name="Nybo J."/>
            <person name="Theobald S."/>
            <person name="Brandl J."/>
            <person name="Frisvad J.C."/>
            <person name="Nielsen K.F."/>
            <person name="Lyhne E.K."/>
            <person name="Kogle M.E."/>
            <person name="Kuo A."/>
            <person name="Riley R."/>
            <person name="Clum A."/>
            <person name="Nolan M."/>
            <person name="Lipzen A."/>
            <person name="Salamov A."/>
            <person name="Henrissat B."/>
            <person name="Wiebenga A."/>
            <person name="De vries R.P."/>
            <person name="Grigoriev I.V."/>
            <person name="Mortensen U.H."/>
            <person name="Andersen M.R."/>
            <person name="Baker S.E."/>
        </authorList>
    </citation>
    <scope>NUCLEOTIDE SEQUENCE [LARGE SCALE GENOMIC DNA]</scope>
    <source>
        <strain evidence="6 7">CBS 121593</strain>
    </source>
</reference>
<evidence type="ECO:0000256" key="4">
    <source>
        <dbReference type="SAM" id="Phobius"/>
    </source>
</evidence>
<feature type="transmembrane region" description="Helical" evidence="4">
    <location>
        <begin position="307"/>
        <end position="332"/>
    </location>
</feature>
<keyword evidence="4" id="KW-0812">Transmembrane</keyword>
<dbReference type="SUPFAM" id="SSF103473">
    <property type="entry name" value="MFS general substrate transporter"/>
    <property type="match status" value="1"/>
</dbReference>
<feature type="transmembrane region" description="Helical" evidence="4">
    <location>
        <begin position="277"/>
        <end position="301"/>
    </location>
</feature>
<dbReference type="InterPro" id="IPR036259">
    <property type="entry name" value="MFS_trans_sf"/>
</dbReference>
<feature type="transmembrane region" description="Helical" evidence="4">
    <location>
        <begin position="370"/>
        <end position="395"/>
    </location>
</feature>
<feature type="compositionally biased region" description="Polar residues" evidence="3">
    <location>
        <begin position="1"/>
        <end position="15"/>
    </location>
</feature>
<feature type="compositionally biased region" description="Basic and acidic residues" evidence="3">
    <location>
        <begin position="653"/>
        <end position="664"/>
    </location>
</feature>
<dbReference type="AlphaFoldDB" id="A0A395HEN8"/>
<dbReference type="PANTHER" id="PTHR11360:SF130">
    <property type="entry name" value="MAJOR FACILITATOR SUPERFAMILY (MFS) PROFILE DOMAIN-CONTAINING PROTEIN-RELATED"/>
    <property type="match status" value="1"/>
</dbReference>
<dbReference type="GeneID" id="37226727"/>
<feature type="transmembrane region" description="Helical" evidence="4">
    <location>
        <begin position="144"/>
        <end position="163"/>
    </location>
</feature>
<comment type="subcellular location">
    <subcellularLocation>
        <location evidence="1">Membrane</location>
        <topology evidence="1">Multi-pass membrane protein</topology>
    </subcellularLocation>
</comment>
<protein>
    <submittedName>
        <fullName evidence="6">MFS general substrate transporter</fullName>
    </submittedName>
</protein>
<feature type="transmembrane region" description="Helical" evidence="4">
    <location>
        <begin position="434"/>
        <end position="456"/>
    </location>
</feature>
<dbReference type="Gene3D" id="1.20.1250.20">
    <property type="entry name" value="MFS general substrate transporter like domains"/>
    <property type="match status" value="2"/>
</dbReference>
<feature type="compositionally biased region" description="Basic residues" evidence="3">
    <location>
        <begin position="729"/>
        <end position="739"/>
    </location>
</feature>
<feature type="region of interest" description="Disordered" evidence="3">
    <location>
        <begin position="493"/>
        <end position="664"/>
    </location>
</feature>
<evidence type="ECO:0000313" key="6">
    <source>
        <dbReference type="EMBL" id="RAL06332.1"/>
    </source>
</evidence>
<keyword evidence="4" id="KW-1133">Transmembrane helix</keyword>
<dbReference type="Proteomes" id="UP000249402">
    <property type="component" value="Unassembled WGS sequence"/>
</dbReference>
<evidence type="ECO:0000256" key="2">
    <source>
        <dbReference type="ARBA" id="ARBA00006727"/>
    </source>
</evidence>
<evidence type="ECO:0000256" key="3">
    <source>
        <dbReference type="SAM" id="MobiDB-lite"/>
    </source>
</evidence>
<organism evidence="6 7">
    <name type="scientific">Aspergillus ibericus CBS 121593</name>
    <dbReference type="NCBI Taxonomy" id="1448316"/>
    <lineage>
        <taxon>Eukaryota</taxon>
        <taxon>Fungi</taxon>
        <taxon>Dikarya</taxon>
        <taxon>Ascomycota</taxon>
        <taxon>Pezizomycotina</taxon>
        <taxon>Eurotiomycetes</taxon>
        <taxon>Eurotiomycetidae</taxon>
        <taxon>Eurotiales</taxon>
        <taxon>Aspergillaceae</taxon>
        <taxon>Aspergillus</taxon>
        <taxon>Aspergillus subgen. Circumdati</taxon>
    </lineage>
</organism>
<dbReference type="OrthoDB" id="6499973at2759"/>
<feature type="compositionally biased region" description="Low complexity" evidence="3">
    <location>
        <begin position="577"/>
        <end position="588"/>
    </location>
</feature>
<dbReference type="GO" id="GO:0022857">
    <property type="term" value="F:transmembrane transporter activity"/>
    <property type="evidence" value="ECO:0007669"/>
    <property type="project" value="InterPro"/>
</dbReference>
<feature type="compositionally biased region" description="Acidic residues" evidence="3">
    <location>
        <begin position="522"/>
        <end position="545"/>
    </location>
</feature>
<dbReference type="InterPro" id="IPR019380">
    <property type="entry name" value="Casein_kinase_sb_PP28"/>
</dbReference>
<feature type="compositionally biased region" description="Basic and acidic residues" evidence="3">
    <location>
        <begin position="502"/>
        <end position="513"/>
    </location>
</feature>
<evidence type="ECO:0000256" key="1">
    <source>
        <dbReference type="ARBA" id="ARBA00004141"/>
    </source>
</evidence>
<dbReference type="GO" id="GO:0016020">
    <property type="term" value="C:membrane"/>
    <property type="evidence" value="ECO:0007669"/>
    <property type="project" value="UniProtKB-SubCell"/>
</dbReference>
<proteinExistence type="inferred from homology"/>
<feature type="compositionally biased region" description="Basic and acidic residues" evidence="3">
    <location>
        <begin position="694"/>
        <end position="717"/>
    </location>
</feature>
<keyword evidence="7" id="KW-1185">Reference proteome</keyword>
<dbReference type="RefSeq" id="XP_025580659.1">
    <property type="nucleotide sequence ID" value="XM_025721862.1"/>
</dbReference>
<gene>
    <name evidence="6" type="ORF">BO80DRAFT_451064</name>
</gene>
<feature type="transmembrane region" description="Helical" evidence="4">
    <location>
        <begin position="169"/>
        <end position="195"/>
    </location>
</feature>
<accession>A0A395HEN8</accession>
<evidence type="ECO:0000313" key="7">
    <source>
        <dbReference type="Proteomes" id="UP000249402"/>
    </source>
</evidence>
<feature type="compositionally biased region" description="Acidic residues" evidence="3">
    <location>
        <begin position="602"/>
        <end position="620"/>
    </location>
</feature>
<dbReference type="VEuPathDB" id="FungiDB:BO80DRAFT_451064"/>
<feature type="compositionally biased region" description="Low complexity" evidence="3">
    <location>
        <begin position="718"/>
        <end position="728"/>
    </location>
</feature>
<name>A0A395HEN8_9EURO</name>
<feature type="transmembrane region" description="Helical" evidence="4">
    <location>
        <begin position="118"/>
        <end position="137"/>
    </location>
</feature>
<sequence length="739" mass="80328">MTTTPSYHAQLNLPISSDDAEGHSSRVANDLAPNQFLPLGKPNGDEEAGLDHDKQKELSKTPTNGSHVGALASRTLTLVRTRESGRDPGLPPDGGFKACFGVFQTYYTETLGRTPSDISWVGSIQIFLLFFIGTFSGRATDAGYFKAILTLGAILELFCIFMTSLCTKYWQLFLAQGIGQGIGCGLMFCPTIALIPTYFTKYRAIAIGITASGSATGGLVFPAVVMRLLPRIGYGWTMRTLGFISLATLIPCLVFLQQRLPPRRSGPLVEWGAFKEVPYALFALGMFLNFWGIYVGFFYIGSFARNIIGVSNSTSIDVLLVMNGIGLLGRLIPNLMADRYTGPLNMLIPFSLVTGVVAFCWAAVKSYDELYAFSAFYGLAAAGIQSLFPATLSTLTTDLKKTGVRMGMVLSVVAVAALIGTPIAGALVDRDDGQYLFAQMFMGSAILAGTLTLVAARVTKLGLIIDTLRSSHHGPPRSRKVLQALSRRSQLTLFPHTGGKRFSRDTQPVDKDGNPVGLWREPDDDMPTSSEEDASSESGSDESSEDERPGPSSVPPPTTATEMTREERRAAAKAKKQAAQARRLQTAAQPGDLPPSDSEGSDKEDEHDDHEEEEEEEEDLPANPNHTTKSRSQLSTTTDDTAQPEGGDLSQLSRREREAIEAQQARERYLKLHAEGKTDEARADLARLALVRERREADRLRKEAEKEEKAELAKQRAAELQAKLQAAKGGKKKGGSKKK</sequence>
<feature type="compositionally biased region" description="Polar residues" evidence="3">
    <location>
        <begin position="624"/>
        <end position="641"/>
    </location>
</feature>
<dbReference type="InterPro" id="IPR011701">
    <property type="entry name" value="MFS"/>
</dbReference>
<feature type="transmembrane region" description="Helical" evidence="4">
    <location>
        <begin position="344"/>
        <end position="364"/>
    </location>
</feature>
<dbReference type="PANTHER" id="PTHR11360">
    <property type="entry name" value="MONOCARBOXYLATE TRANSPORTER"/>
    <property type="match status" value="1"/>
</dbReference>